<comment type="caution">
    <text evidence="1">The sequence shown here is derived from an EMBL/GenBank/DDBJ whole genome shotgun (WGS) entry which is preliminary data.</text>
</comment>
<dbReference type="Proteomes" id="UP000241190">
    <property type="component" value="Unassembled WGS sequence"/>
</dbReference>
<proteinExistence type="predicted"/>
<evidence type="ECO:0000313" key="1">
    <source>
        <dbReference type="EMBL" id="PSW96661.1"/>
    </source>
</evidence>
<reference evidence="1 2" key="1">
    <citation type="submission" date="2018-03" db="EMBL/GenBank/DDBJ databases">
        <title>Whole genome sequencing of Histamine producing bacteria.</title>
        <authorList>
            <person name="Butler K."/>
        </authorList>
    </citation>
    <scope>NUCLEOTIDE SEQUENCE [LARGE SCALE GENOMIC DNA]</scope>
    <source>
        <strain evidence="1 2">ATCC 51761</strain>
    </source>
</reference>
<evidence type="ECO:0000313" key="2">
    <source>
        <dbReference type="Proteomes" id="UP000241190"/>
    </source>
</evidence>
<name>A0ABX5GSW4_9GAMM</name>
<protein>
    <recommendedName>
        <fullName evidence="3">Type II toxin-antitoxin system HicA family toxin</fullName>
    </recommendedName>
</protein>
<keyword evidence="2" id="KW-1185">Reference proteome</keyword>
<dbReference type="RefSeq" id="WP_045036742.1">
    <property type="nucleotide sequence ID" value="NZ_JZSR01000012.1"/>
</dbReference>
<sequence length="67" mass="7639">MSSSKWLLTIKKMLRAEGIKNAVIEHSGAGHHKIKAEGLMCDVFTSATPSDRRTVQNLRSQLRRYKR</sequence>
<gene>
    <name evidence="1" type="ORF">C9J52_09555</name>
</gene>
<organism evidence="1 2">
    <name type="scientific">Photobacterium iliopiscarium</name>
    <dbReference type="NCBI Taxonomy" id="56192"/>
    <lineage>
        <taxon>Bacteria</taxon>
        <taxon>Pseudomonadati</taxon>
        <taxon>Pseudomonadota</taxon>
        <taxon>Gammaproteobacteria</taxon>
        <taxon>Vibrionales</taxon>
        <taxon>Vibrionaceae</taxon>
        <taxon>Photobacterium</taxon>
    </lineage>
</organism>
<dbReference type="EMBL" id="PYOP01000012">
    <property type="protein sequence ID" value="PSW96661.1"/>
    <property type="molecule type" value="Genomic_DNA"/>
</dbReference>
<accession>A0ABX5GSW4</accession>
<evidence type="ECO:0008006" key="3">
    <source>
        <dbReference type="Google" id="ProtNLM"/>
    </source>
</evidence>